<feature type="chain" id="PRO_5045368054" evidence="7">
    <location>
        <begin position="23"/>
        <end position="279"/>
    </location>
</feature>
<keyword evidence="10" id="KW-1185">Reference proteome</keyword>
<dbReference type="EC" id="6.5.1.1" evidence="9"/>
<dbReference type="PANTHER" id="PTHR47810">
    <property type="entry name" value="DNA LIGASE"/>
    <property type="match status" value="1"/>
</dbReference>
<dbReference type="PROSITE" id="PS50160">
    <property type="entry name" value="DNA_LIGASE_A3"/>
    <property type="match status" value="1"/>
</dbReference>
<feature type="signal peptide" evidence="7">
    <location>
        <begin position="1"/>
        <end position="22"/>
    </location>
</feature>
<sequence length="279" mass="31961">MKKIRMVCAVLWLSVMSLSLLAASPPVQLAQVYTDELPVTEYLVSEKLDGIRAIWKDGQFVTKTGKQIFAPDWFTEDLPDVWLDGELWSKRQDFEFIQSTVLSYKPNENHWQNIHYMVFDAPNQKQPFSERARYYKTLLERLGLKHIRPIEQFAIESRGVLLQHLDEYVARGAEGLMLHRKDAMFQDGRSNALVKLKPYMDSEAVVIGYVAGKGRNQDRMGALIVKTQSGIVFKIGSGFTDGERNNPPKVGETITFKYHGLTKNSVPKFASFLRVRKDE</sequence>
<evidence type="ECO:0000256" key="2">
    <source>
        <dbReference type="ARBA" id="ARBA00022598"/>
    </source>
</evidence>
<dbReference type="InterPro" id="IPR050326">
    <property type="entry name" value="NAD_dep_DNA_ligaseB"/>
</dbReference>
<feature type="domain" description="ATP-dependent DNA ligase family profile" evidence="8">
    <location>
        <begin position="125"/>
        <end position="229"/>
    </location>
</feature>
<dbReference type="SUPFAM" id="SSF56091">
    <property type="entry name" value="DNA ligase/mRNA capping enzyme, catalytic domain"/>
    <property type="match status" value="1"/>
</dbReference>
<evidence type="ECO:0000313" key="9">
    <source>
        <dbReference type="EMBL" id="MCZ2723430.1"/>
    </source>
</evidence>
<reference evidence="9" key="1">
    <citation type="submission" date="2022-12" db="EMBL/GenBank/DDBJ databases">
        <title>Marinomonas 15G1-11 sp. nov, isolated from marine algae.</title>
        <authorList>
            <person name="Butt M."/>
            <person name="Choi D.G."/>
            <person name="Kim J.M."/>
            <person name="Lee J.K."/>
            <person name="Baek J.H."/>
            <person name="Jeon C.O."/>
        </authorList>
    </citation>
    <scope>NUCLEOTIDE SEQUENCE</scope>
    <source>
        <strain evidence="9">15G1-11</strain>
    </source>
</reference>
<dbReference type="Proteomes" id="UP001149719">
    <property type="component" value="Unassembled WGS sequence"/>
</dbReference>
<evidence type="ECO:0000256" key="6">
    <source>
        <dbReference type="ARBA" id="ARBA00034003"/>
    </source>
</evidence>
<comment type="cofactor">
    <cofactor evidence="1">
        <name>a divalent metal cation</name>
        <dbReference type="ChEBI" id="CHEBI:60240"/>
    </cofactor>
</comment>
<protein>
    <submittedName>
        <fullName evidence="9">DNA ligase</fullName>
        <ecNumber evidence="9">6.5.1.1</ecNumber>
    </submittedName>
</protein>
<evidence type="ECO:0000256" key="3">
    <source>
        <dbReference type="ARBA" id="ARBA00022705"/>
    </source>
</evidence>
<dbReference type="CDD" id="cd07896">
    <property type="entry name" value="Adenylation_kDNA_ligase_like"/>
    <property type="match status" value="1"/>
</dbReference>
<dbReference type="Pfam" id="PF01068">
    <property type="entry name" value="DNA_ligase_A_M"/>
    <property type="match status" value="1"/>
</dbReference>
<dbReference type="Gene3D" id="3.30.1490.70">
    <property type="match status" value="1"/>
</dbReference>
<dbReference type="Gene3D" id="3.30.470.30">
    <property type="entry name" value="DNA ligase/mRNA capping enzyme"/>
    <property type="match status" value="1"/>
</dbReference>
<evidence type="ECO:0000256" key="7">
    <source>
        <dbReference type="SAM" id="SignalP"/>
    </source>
</evidence>
<proteinExistence type="predicted"/>
<keyword evidence="3" id="KW-0235">DNA replication</keyword>
<keyword evidence="7" id="KW-0732">Signal</keyword>
<dbReference type="CDD" id="cd08041">
    <property type="entry name" value="OBF_kDNA_ligase_like"/>
    <property type="match status" value="1"/>
</dbReference>
<dbReference type="PANTHER" id="PTHR47810:SF1">
    <property type="entry name" value="DNA LIGASE B"/>
    <property type="match status" value="1"/>
</dbReference>
<organism evidence="9 10">
    <name type="scientific">Marinomonas phaeophyticola</name>
    <dbReference type="NCBI Taxonomy" id="3004091"/>
    <lineage>
        <taxon>Bacteria</taxon>
        <taxon>Pseudomonadati</taxon>
        <taxon>Pseudomonadota</taxon>
        <taxon>Gammaproteobacteria</taxon>
        <taxon>Oceanospirillales</taxon>
        <taxon>Oceanospirillaceae</taxon>
        <taxon>Marinomonas</taxon>
    </lineage>
</organism>
<dbReference type="InterPro" id="IPR029319">
    <property type="entry name" value="DNA_ligase_OB"/>
</dbReference>
<evidence type="ECO:0000259" key="8">
    <source>
        <dbReference type="PROSITE" id="PS50160"/>
    </source>
</evidence>
<dbReference type="GO" id="GO:0003910">
    <property type="term" value="F:DNA ligase (ATP) activity"/>
    <property type="evidence" value="ECO:0007669"/>
    <property type="project" value="UniProtKB-EC"/>
</dbReference>
<keyword evidence="5" id="KW-0234">DNA repair</keyword>
<evidence type="ECO:0000256" key="4">
    <source>
        <dbReference type="ARBA" id="ARBA00022763"/>
    </source>
</evidence>
<name>A0ABT4JYF0_9GAMM</name>
<evidence type="ECO:0000313" key="10">
    <source>
        <dbReference type="Proteomes" id="UP001149719"/>
    </source>
</evidence>
<dbReference type="NCBIfam" id="NF006592">
    <property type="entry name" value="PRK09125.1"/>
    <property type="match status" value="1"/>
</dbReference>
<evidence type="ECO:0000256" key="5">
    <source>
        <dbReference type="ARBA" id="ARBA00023204"/>
    </source>
</evidence>
<dbReference type="Gene3D" id="2.40.50.140">
    <property type="entry name" value="Nucleic acid-binding proteins"/>
    <property type="match status" value="1"/>
</dbReference>
<keyword evidence="2 9" id="KW-0436">Ligase</keyword>
<dbReference type="EMBL" id="JAPUBN010000021">
    <property type="protein sequence ID" value="MCZ2723430.1"/>
    <property type="molecule type" value="Genomic_DNA"/>
</dbReference>
<evidence type="ECO:0000256" key="1">
    <source>
        <dbReference type="ARBA" id="ARBA00001968"/>
    </source>
</evidence>
<accession>A0ABT4JYF0</accession>
<dbReference type="SUPFAM" id="SSF50249">
    <property type="entry name" value="Nucleic acid-binding proteins"/>
    <property type="match status" value="1"/>
</dbReference>
<comment type="caution">
    <text evidence="9">The sequence shown here is derived from an EMBL/GenBank/DDBJ whole genome shotgun (WGS) entry which is preliminary data.</text>
</comment>
<gene>
    <name evidence="9" type="ORF">O1D97_17895</name>
</gene>
<dbReference type="Pfam" id="PF14743">
    <property type="entry name" value="DNA_ligase_OB_2"/>
    <property type="match status" value="1"/>
</dbReference>
<dbReference type="InterPro" id="IPR012310">
    <property type="entry name" value="DNA_ligase_ATP-dep_cent"/>
</dbReference>
<keyword evidence="4" id="KW-0227">DNA damage</keyword>
<dbReference type="RefSeq" id="WP_269127545.1">
    <property type="nucleotide sequence ID" value="NZ_JAPUBN010000021.1"/>
</dbReference>
<dbReference type="InterPro" id="IPR012340">
    <property type="entry name" value="NA-bd_OB-fold"/>
</dbReference>
<comment type="catalytic activity">
    <reaction evidence="6">
        <text>ATP + (deoxyribonucleotide)n-3'-hydroxyl + 5'-phospho-(deoxyribonucleotide)m = (deoxyribonucleotide)n+m + AMP + diphosphate.</text>
        <dbReference type="EC" id="6.5.1.1"/>
    </reaction>
</comment>